<sequence length="226" mass="25744">MTDNLDSILKRIKQCVISLKGGEGPLGGNEQVQTEFKLTKRLLCYCKHSNALEALNYVKTASSEMEKAIGAATLYQNVAQIILNKDWGTDPTSPGATKQNGPNGEALKFTDDGRYIIIINRLIGDEIKSITYKQSQKVYRQMSDRHHSFPLLLDKVILENSERTVEYDYYRMPKSGMSHNTAKYRLPGSLLGENEYKSGHFEIFTRISDDGLMEEVMHHFFRKDIK</sequence>
<dbReference type="EMBL" id="CP113787">
    <property type="protein sequence ID" value="WAL42629.1"/>
    <property type="molecule type" value="Genomic_DNA"/>
</dbReference>
<gene>
    <name evidence="1" type="ORF">OFA60_11380</name>
</gene>
<protein>
    <submittedName>
        <fullName evidence="1">Uncharacterized protein</fullName>
    </submittedName>
</protein>
<proteinExistence type="predicted"/>
<evidence type="ECO:0000313" key="1">
    <source>
        <dbReference type="EMBL" id="WAL42629.1"/>
    </source>
</evidence>
<dbReference type="RefSeq" id="WP_144033467.1">
    <property type="nucleotide sequence ID" value="NZ_CP113787.1"/>
</dbReference>
<accession>A0AA47FHE1</accession>
<dbReference type="Proteomes" id="UP001163127">
    <property type="component" value="Chromosome"/>
</dbReference>
<reference evidence="1" key="1">
    <citation type="submission" date="2022-11" db="EMBL/GenBank/DDBJ databases">
        <title>Dental biofilm bacteria. Genome sequencing and assembly.</title>
        <authorList>
            <person name="Robertsson C."/>
        </authorList>
    </citation>
    <scope>NUCLEOTIDE SEQUENCE</scope>
    <source>
        <strain evidence="1">CW</strain>
    </source>
</reference>
<evidence type="ECO:0000313" key="2">
    <source>
        <dbReference type="Proteomes" id="UP001163127"/>
    </source>
</evidence>
<organism evidence="1 2">
    <name type="scientific">Actinomyces naeslundii</name>
    <dbReference type="NCBI Taxonomy" id="1655"/>
    <lineage>
        <taxon>Bacteria</taxon>
        <taxon>Bacillati</taxon>
        <taxon>Actinomycetota</taxon>
        <taxon>Actinomycetes</taxon>
        <taxon>Actinomycetales</taxon>
        <taxon>Actinomycetaceae</taxon>
        <taxon>Actinomyces</taxon>
    </lineage>
</organism>
<dbReference type="AlphaFoldDB" id="A0AA47FHE1"/>
<name>A0AA47FHE1_ACTNA</name>